<dbReference type="CDD" id="cd16098">
    <property type="entry name" value="FliS"/>
    <property type="match status" value="1"/>
</dbReference>
<keyword evidence="7" id="KW-0969">Cilium</keyword>
<dbReference type="PANTHER" id="PTHR34773:SF1">
    <property type="entry name" value="FLAGELLAR SECRETION CHAPERONE FLIS"/>
    <property type="match status" value="1"/>
</dbReference>
<dbReference type="GO" id="GO:0044780">
    <property type="term" value="P:bacterial-type flagellum assembly"/>
    <property type="evidence" value="ECO:0007669"/>
    <property type="project" value="InterPro"/>
</dbReference>
<evidence type="ECO:0000256" key="6">
    <source>
        <dbReference type="PIRNR" id="PIRNR039090"/>
    </source>
</evidence>
<dbReference type="InterPro" id="IPR003713">
    <property type="entry name" value="FliS"/>
</dbReference>
<evidence type="ECO:0000313" key="8">
    <source>
        <dbReference type="Proteomes" id="UP000243688"/>
    </source>
</evidence>
<evidence type="ECO:0000313" key="7">
    <source>
        <dbReference type="EMBL" id="PDO09798.1"/>
    </source>
</evidence>
<dbReference type="SUPFAM" id="SSF101116">
    <property type="entry name" value="Flagellar export chaperone FliS"/>
    <property type="match status" value="1"/>
</dbReference>
<dbReference type="Pfam" id="PF02561">
    <property type="entry name" value="FliS"/>
    <property type="match status" value="1"/>
</dbReference>
<gene>
    <name evidence="7" type="ORF">BLM47_10645</name>
</gene>
<dbReference type="Proteomes" id="UP000243688">
    <property type="component" value="Unassembled WGS sequence"/>
</dbReference>
<dbReference type="AlphaFoldDB" id="A0A2A6DXK0"/>
<evidence type="ECO:0000256" key="1">
    <source>
        <dbReference type="ARBA" id="ARBA00004514"/>
    </source>
</evidence>
<dbReference type="GO" id="GO:0005829">
    <property type="term" value="C:cytosol"/>
    <property type="evidence" value="ECO:0007669"/>
    <property type="project" value="UniProtKB-SubCell"/>
</dbReference>
<evidence type="ECO:0000256" key="5">
    <source>
        <dbReference type="ARBA" id="ARBA00023186"/>
    </source>
</evidence>
<proteinExistence type="inferred from homology"/>
<reference evidence="7 8" key="1">
    <citation type="submission" date="2016-12" db="EMBL/GenBank/DDBJ databases">
        <title>Candidatus Reconcilibacillus cellulovorans genome.</title>
        <authorList>
            <person name="Kolinko S."/>
            <person name="Wu Y.-W."/>
            <person name="Tachea F."/>
            <person name="Denzel E."/>
            <person name="Hiras J."/>
            <person name="Baecker N."/>
            <person name="Chan L.J."/>
            <person name="Eichorst S.A."/>
            <person name="Frey D."/>
            <person name="Adams P.D."/>
            <person name="Pray T."/>
            <person name="Tanjore D."/>
            <person name="Petzold C.J."/>
            <person name="Gladden J.M."/>
            <person name="Simmons B.A."/>
            <person name="Singer S.W."/>
        </authorList>
    </citation>
    <scope>NUCLEOTIDE SEQUENCE [LARGE SCALE GENOMIC DNA]</scope>
    <source>
        <strain evidence="7">JTherm</strain>
    </source>
</reference>
<protein>
    <recommendedName>
        <fullName evidence="6">Flagellar secretion chaperone FliS</fullName>
    </recommendedName>
</protein>
<organism evidence="7 8">
    <name type="scientific">Candidatus Reconcilbacillus cellulovorans</name>
    <dbReference type="NCBI Taxonomy" id="1906605"/>
    <lineage>
        <taxon>Bacteria</taxon>
        <taxon>Bacillati</taxon>
        <taxon>Bacillota</taxon>
        <taxon>Bacilli</taxon>
        <taxon>Bacillales</taxon>
        <taxon>Paenibacillaceae</taxon>
        <taxon>Candidatus Reconcilbacillus</taxon>
    </lineage>
</organism>
<evidence type="ECO:0000256" key="3">
    <source>
        <dbReference type="ARBA" id="ARBA00022490"/>
    </source>
</evidence>
<dbReference type="NCBIfam" id="TIGR00208">
    <property type="entry name" value="fliS"/>
    <property type="match status" value="1"/>
</dbReference>
<keyword evidence="7" id="KW-0966">Cell projection</keyword>
<dbReference type="Gene3D" id="1.20.120.340">
    <property type="entry name" value="Flagellar protein FliS"/>
    <property type="match status" value="1"/>
</dbReference>
<evidence type="ECO:0000256" key="4">
    <source>
        <dbReference type="ARBA" id="ARBA00022795"/>
    </source>
</evidence>
<dbReference type="PIRSF" id="PIRSF039090">
    <property type="entry name" value="Flis"/>
    <property type="match status" value="1"/>
</dbReference>
<dbReference type="InterPro" id="IPR036584">
    <property type="entry name" value="FliS_sf"/>
</dbReference>
<dbReference type="EMBL" id="MOXJ01000027">
    <property type="protein sequence ID" value="PDO09798.1"/>
    <property type="molecule type" value="Genomic_DNA"/>
</dbReference>
<keyword evidence="7" id="KW-0282">Flagellum</keyword>
<dbReference type="PANTHER" id="PTHR34773">
    <property type="entry name" value="FLAGELLAR SECRETION CHAPERONE FLIS"/>
    <property type="match status" value="1"/>
</dbReference>
<evidence type="ECO:0000256" key="2">
    <source>
        <dbReference type="ARBA" id="ARBA00008787"/>
    </source>
</evidence>
<keyword evidence="5" id="KW-0143">Chaperone</keyword>
<comment type="caution">
    <text evidence="7">The sequence shown here is derived from an EMBL/GenBank/DDBJ whole genome shotgun (WGS) entry which is preliminary data.</text>
</comment>
<name>A0A2A6DXK0_9BACL</name>
<comment type="subcellular location">
    <subcellularLocation>
        <location evidence="1 6">Cytoplasm</location>
        <location evidence="1 6">Cytosol</location>
    </subcellularLocation>
</comment>
<dbReference type="GO" id="GO:0071973">
    <property type="term" value="P:bacterial-type flagellum-dependent cell motility"/>
    <property type="evidence" value="ECO:0007669"/>
    <property type="project" value="TreeGrafter"/>
</dbReference>
<keyword evidence="4 6" id="KW-1005">Bacterial flagellum biogenesis</keyword>
<comment type="similarity">
    <text evidence="2 6">Belongs to the FliS family.</text>
</comment>
<keyword evidence="3 6" id="KW-0963">Cytoplasm</keyword>
<sequence length="132" mass="14915">MQNALQGYQVYQRGKYETASPHRLISMLYEGAIRFAARGAEAIGRQDHAEAHQSLVRAQAIVAELIGCLNEEQGGDLARRLRLLYLYMHDRLVEANLRKQREPADEVVRLLADIKQAWDEIGKGSPLERATS</sequence>
<accession>A0A2A6DXK0</accession>